<protein>
    <submittedName>
        <fullName evidence="9">Flagellar motor protein MotA</fullName>
    </submittedName>
</protein>
<dbReference type="GO" id="GO:0005886">
    <property type="term" value="C:plasma membrane"/>
    <property type="evidence" value="ECO:0007669"/>
    <property type="project" value="UniProtKB-SubCell"/>
</dbReference>
<evidence type="ECO:0000256" key="3">
    <source>
        <dbReference type="ARBA" id="ARBA00022692"/>
    </source>
</evidence>
<evidence type="ECO:0000256" key="6">
    <source>
        <dbReference type="RuleBase" id="RU004057"/>
    </source>
</evidence>
<keyword evidence="9" id="KW-0282">Flagellum</keyword>
<dbReference type="GO" id="GO:0017038">
    <property type="term" value="P:protein import"/>
    <property type="evidence" value="ECO:0007669"/>
    <property type="project" value="TreeGrafter"/>
</dbReference>
<comment type="caution">
    <text evidence="9">The sequence shown here is derived from an EMBL/GenBank/DDBJ whole genome shotgun (WGS) entry which is preliminary data.</text>
</comment>
<keyword evidence="3 7" id="KW-0812">Transmembrane</keyword>
<dbReference type="PANTHER" id="PTHR30625">
    <property type="entry name" value="PROTEIN TOLQ"/>
    <property type="match status" value="1"/>
</dbReference>
<comment type="subcellular location">
    <subcellularLocation>
        <location evidence="1">Cell membrane</location>
        <topology evidence="1">Multi-pass membrane protein</topology>
    </subcellularLocation>
    <subcellularLocation>
        <location evidence="6">Membrane</location>
        <topology evidence="6">Multi-pass membrane protein</topology>
    </subcellularLocation>
</comment>
<feature type="transmembrane region" description="Helical" evidence="7">
    <location>
        <begin position="148"/>
        <end position="171"/>
    </location>
</feature>
<keyword evidence="4 7" id="KW-1133">Transmembrane helix</keyword>
<keyword evidence="6" id="KW-0813">Transport</keyword>
<feature type="transmembrane region" description="Helical" evidence="7">
    <location>
        <begin position="114"/>
        <end position="136"/>
    </location>
</feature>
<accession>A0A0Q4B790</accession>
<dbReference type="Proteomes" id="UP000054172">
    <property type="component" value="Unassembled WGS sequence"/>
</dbReference>
<keyword evidence="5 7" id="KW-0472">Membrane</keyword>
<dbReference type="STRING" id="1702214.AL399_08590"/>
<dbReference type="Pfam" id="PF01618">
    <property type="entry name" value="MotA_ExbB"/>
    <property type="match status" value="1"/>
</dbReference>
<comment type="similarity">
    <text evidence="6">Belongs to the exbB/tolQ family.</text>
</comment>
<evidence type="ECO:0000313" key="10">
    <source>
        <dbReference type="Proteomes" id="UP000054172"/>
    </source>
</evidence>
<keyword evidence="9" id="KW-0966">Cell projection</keyword>
<evidence type="ECO:0000256" key="7">
    <source>
        <dbReference type="SAM" id="Phobius"/>
    </source>
</evidence>
<dbReference type="InterPro" id="IPR050790">
    <property type="entry name" value="ExbB/TolQ_transport"/>
</dbReference>
<keyword evidence="10" id="KW-1185">Reference proteome</keyword>
<dbReference type="PATRIC" id="fig|1702214.3.peg.2102"/>
<evidence type="ECO:0000256" key="5">
    <source>
        <dbReference type="ARBA" id="ARBA00023136"/>
    </source>
</evidence>
<feature type="domain" description="MotA/TolQ/ExbB proton channel" evidence="8">
    <location>
        <begin position="99"/>
        <end position="179"/>
    </location>
</feature>
<dbReference type="AlphaFoldDB" id="A0A0Q4B790"/>
<evidence type="ECO:0000313" key="9">
    <source>
        <dbReference type="EMBL" id="KQM08214.1"/>
    </source>
</evidence>
<gene>
    <name evidence="9" type="ORF">AL399_08590</name>
</gene>
<evidence type="ECO:0000259" key="8">
    <source>
        <dbReference type="Pfam" id="PF01618"/>
    </source>
</evidence>
<organism evidence="9 10">
    <name type="scientific">Candidatus [Bacteroides] periocalifornicus</name>
    <dbReference type="NCBI Taxonomy" id="1702214"/>
    <lineage>
        <taxon>Bacteria</taxon>
        <taxon>Pseudomonadati</taxon>
        <taxon>Bacteroidota</taxon>
    </lineage>
</organism>
<keyword evidence="6" id="KW-0653">Protein transport</keyword>
<keyword evidence="2" id="KW-1003">Cell membrane</keyword>
<keyword evidence="9" id="KW-0969">Cilium</keyword>
<reference evidence="9" key="1">
    <citation type="submission" date="2015-08" db="EMBL/GenBank/DDBJ databases">
        <title>Candidatus Bacteriodes Periocalifornicus.</title>
        <authorList>
            <person name="McLean J.S."/>
            <person name="Kelley S."/>
        </authorList>
    </citation>
    <scope>NUCLEOTIDE SEQUENCE [LARGE SCALE GENOMIC DNA]</scope>
    <source>
        <strain evidence="9">12B</strain>
    </source>
</reference>
<evidence type="ECO:0000256" key="2">
    <source>
        <dbReference type="ARBA" id="ARBA00022475"/>
    </source>
</evidence>
<name>A0A0Q4B790_9BACT</name>
<dbReference type="InterPro" id="IPR002898">
    <property type="entry name" value="MotA_ExbB_proton_chnl"/>
</dbReference>
<evidence type="ECO:0000256" key="1">
    <source>
        <dbReference type="ARBA" id="ARBA00004651"/>
    </source>
</evidence>
<dbReference type="PANTHER" id="PTHR30625:SF3">
    <property type="entry name" value="TOL-PAL SYSTEM PROTEIN TOLQ"/>
    <property type="match status" value="1"/>
</dbReference>
<dbReference type="EMBL" id="LIIK01000055">
    <property type="protein sequence ID" value="KQM08214.1"/>
    <property type="molecule type" value="Genomic_DNA"/>
</dbReference>
<feature type="transmembrane region" description="Helical" evidence="7">
    <location>
        <begin position="15"/>
        <end position="40"/>
    </location>
</feature>
<evidence type="ECO:0000256" key="4">
    <source>
        <dbReference type="ARBA" id="ARBA00022989"/>
    </source>
</evidence>
<sequence length="197" mass="21677">MKVISEVMFWISNGLLIPVVVGLLVLFVLSVLQLGGLFGARQRYQRRLKRYGVLMDGLKIQGLAPLTAQLEKANGATPFEQVALQTLKANEAERNYLIGNYELELERRLSQPKILTKFGPILGLMGTLIPMGPALVGLSTGDVGSMAYNMQVAFATTVLGMFASGVGYLALQMLRSYNHRDLVWLDYINDTLSHGSK</sequence>
<proteinExistence type="inferred from homology"/>